<dbReference type="EMBL" id="CP113162">
    <property type="protein sequence ID" value="WEF51715.1"/>
    <property type="molecule type" value="Genomic_DNA"/>
</dbReference>
<dbReference type="SUPFAM" id="SSF53335">
    <property type="entry name" value="S-adenosyl-L-methionine-dependent methyltransferases"/>
    <property type="match status" value="1"/>
</dbReference>
<dbReference type="InterPro" id="IPR029063">
    <property type="entry name" value="SAM-dependent_MTases_sf"/>
</dbReference>
<dbReference type="GO" id="GO:0008168">
    <property type="term" value="F:methyltransferase activity"/>
    <property type="evidence" value="ECO:0007669"/>
    <property type="project" value="UniProtKB-KW"/>
</dbReference>
<accession>A0ABY8BP13</accession>
<dbReference type="PANTHER" id="PTHR40048:SF1">
    <property type="entry name" value="RHAMNOSYL O-METHYLTRANSFERASE"/>
    <property type="match status" value="1"/>
</dbReference>
<evidence type="ECO:0000256" key="1">
    <source>
        <dbReference type="ARBA" id="ARBA00022603"/>
    </source>
</evidence>
<keyword evidence="2" id="KW-0808">Transferase</keyword>
<organism evidence="3 4">
    <name type="scientific">Afipia carboxydohydrogena</name>
    <name type="common">Pseudomonas carboxydohydrogena</name>
    <dbReference type="NCBI Taxonomy" id="290"/>
    <lineage>
        <taxon>Bacteria</taxon>
        <taxon>Pseudomonadati</taxon>
        <taxon>Pseudomonadota</taxon>
        <taxon>Alphaproteobacteria</taxon>
        <taxon>Hyphomicrobiales</taxon>
        <taxon>Nitrobacteraceae</taxon>
        <taxon>Afipia</taxon>
    </lineage>
</organism>
<dbReference type="GO" id="GO:0032259">
    <property type="term" value="P:methylation"/>
    <property type="evidence" value="ECO:0007669"/>
    <property type="project" value="UniProtKB-KW"/>
</dbReference>
<dbReference type="Proteomes" id="UP001213907">
    <property type="component" value="Chromosome"/>
</dbReference>
<evidence type="ECO:0000256" key="2">
    <source>
        <dbReference type="ARBA" id="ARBA00022679"/>
    </source>
</evidence>
<evidence type="ECO:0000313" key="3">
    <source>
        <dbReference type="EMBL" id="WEF51715.1"/>
    </source>
</evidence>
<keyword evidence="1 3" id="KW-0489">Methyltransferase</keyword>
<dbReference type="PANTHER" id="PTHR40048">
    <property type="entry name" value="RHAMNOSYL O-METHYLTRANSFERASE"/>
    <property type="match status" value="1"/>
</dbReference>
<keyword evidence="4" id="KW-1185">Reference proteome</keyword>
<gene>
    <name evidence="3" type="ORF">AFIC_000161</name>
</gene>
<evidence type="ECO:0000313" key="4">
    <source>
        <dbReference type="Proteomes" id="UP001213907"/>
    </source>
</evidence>
<protein>
    <submittedName>
        <fullName evidence="3">Class I SAM-dependent methyltransferase</fullName>
    </submittedName>
</protein>
<reference evidence="3 4" key="1">
    <citation type="submission" date="2022-11" db="EMBL/GenBank/DDBJ databases">
        <authorList>
            <person name="Siebert D."/>
            <person name="Busche T."/>
            <person name="Saydam E."/>
            <person name="Kalinowski J."/>
            <person name="Ruckert C."/>
            <person name="Blombach B."/>
        </authorList>
    </citation>
    <scope>NUCLEOTIDE SEQUENCE [LARGE SCALE GENOMIC DNA]</scope>
    <source>
        <strain evidence="3 4">DSM 1083</strain>
    </source>
</reference>
<dbReference type="Gene3D" id="3.40.50.150">
    <property type="entry name" value="Vaccinia Virus protein VP39"/>
    <property type="match status" value="1"/>
</dbReference>
<proteinExistence type="predicted"/>
<dbReference type="Pfam" id="PF13578">
    <property type="entry name" value="Methyltransf_24"/>
    <property type="match status" value="1"/>
</dbReference>
<dbReference type="RefSeq" id="WP_275247304.1">
    <property type="nucleotide sequence ID" value="NZ_BAABDX010000001.1"/>
</dbReference>
<sequence length="259" mass="29302">MLPETVRGGFVSSASFEEPRYIPASAWIGHGPFAFWLVENLKPSVLVELGTYLGYSYFCFCQQVAKQGLATQCTAIDLWGGDEHSGFYGEEIFNTVKRINDQNYGAFSRLMRSTFVEAAGSFEDGSIDLLHIDGRHRYEDVKEDFETWLPKLSDRAVVLFHDTQVEKDDFGVFRYWPEITAAYPNFEFTHEHGLGVLGVGKNLPPSLKALFNASKAQRAAIKRFYQSLGGTLPRKNLTWMKALSLWIRQALHAPSRPPH</sequence>
<name>A0ABY8BP13_AFICR</name>